<dbReference type="GO" id="GO:0005886">
    <property type="term" value="C:plasma membrane"/>
    <property type="evidence" value="ECO:0007669"/>
    <property type="project" value="UniProtKB-SubCell"/>
</dbReference>
<comment type="pathway">
    <text evidence="1">Cell wall biogenesis; peptidoglycan biosynthesis.</text>
</comment>
<comment type="subcellular location">
    <subcellularLocation>
        <location evidence="1">Cell membrane</location>
        <topology evidence="1">Multi-pass membrane protein</topology>
    </subcellularLocation>
</comment>
<name>A0A1B7LHY0_9FIRM</name>
<keyword evidence="1" id="KW-1133">Transmembrane helix</keyword>
<dbReference type="Pfam" id="PF10997">
    <property type="entry name" value="Amj"/>
    <property type="match status" value="1"/>
</dbReference>
<dbReference type="UniPathway" id="UPA00219"/>
<comment type="similarity">
    <text evidence="1">Belongs to the Amj family.</text>
</comment>
<evidence type="ECO:0000313" key="2">
    <source>
        <dbReference type="EMBL" id="OAT85911.1"/>
    </source>
</evidence>
<keyword evidence="1" id="KW-1003">Cell membrane</keyword>
<dbReference type="OrthoDB" id="7888986at2"/>
<dbReference type="Proteomes" id="UP000078532">
    <property type="component" value="Unassembled WGS sequence"/>
</dbReference>
<keyword evidence="1" id="KW-0573">Peptidoglycan synthesis</keyword>
<keyword evidence="1" id="KW-0961">Cell wall biogenesis/degradation</keyword>
<dbReference type="GO" id="GO:0008360">
    <property type="term" value="P:regulation of cell shape"/>
    <property type="evidence" value="ECO:0007669"/>
    <property type="project" value="UniProtKB-KW"/>
</dbReference>
<dbReference type="GO" id="GO:0009252">
    <property type="term" value="P:peptidoglycan biosynthetic process"/>
    <property type="evidence" value="ECO:0007669"/>
    <property type="project" value="UniProtKB-UniRule"/>
</dbReference>
<keyword evidence="1" id="KW-0813">Transport</keyword>
<dbReference type="GO" id="GO:0071555">
    <property type="term" value="P:cell wall organization"/>
    <property type="evidence" value="ECO:0007669"/>
    <property type="project" value="UniProtKB-KW"/>
</dbReference>
<sequence>MNRIFLIALLTAIIHLTDTLVYAVRLSGVTTRRLATAFSLFQIIALLASTANLVQAPLLSSVVESSINQGMEKAATTGRQLLESPFYQQQLNQLGFDIRLIILAATLGTIAGVIFTPAFNYVFTRVILLFEEAGSVPRLVLVVLSPRRLGRALRKRPLHVTAFSNAVKTGRQRSIPLSFLTANTAVIGIWTTGVLSALYAGALLPDYRSTASLLSGVVNGLATILSAMIVDPTAAMITDQAIRGQRGPGDVRQMVYYLCLTRILGTILAQILFLPAAGFIKGVALLMAAPD</sequence>
<comment type="function">
    <text evidence="1">Involved in peptidoglycan biosynthesis. Transports lipid-linked peptidoglycan precursors from the inner to the outer leaflet of the cytoplasmic membrane.</text>
</comment>
<comment type="caution">
    <text evidence="2">The sequence shown here is derived from an EMBL/GenBank/DDBJ whole genome shotgun (WGS) entry which is preliminary data.</text>
</comment>
<feature type="transmembrane region" description="Helical" evidence="1">
    <location>
        <begin position="213"/>
        <end position="234"/>
    </location>
</feature>
<keyword evidence="1" id="KW-0472">Membrane</keyword>
<feature type="transmembrane region" description="Helical" evidence="1">
    <location>
        <begin position="177"/>
        <end position="201"/>
    </location>
</feature>
<dbReference type="STRING" id="1838280.A6M21_04715"/>
<evidence type="ECO:0000313" key="3">
    <source>
        <dbReference type="Proteomes" id="UP000078532"/>
    </source>
</evidence>
<reference evidence="2 3" key="1">
    <citation type="submission" date="2016-04" db="EMBL/GenBank/DDBJ databases">
        <authorList>
            <person name="Evans L.H."/>
            <person name="Alamgir A."/>
            <person name="Owens N."/>
            <person name="Weber N.D."/>
            <person name="Virtaneva K."/>
            <person name="Barbian K."/>
            <person name="Babar A."/>
            <person name="Rosenke K."/>
        </authorList>
    </citation>
    <scope>NUCLEOTIDE SEQUENCE [LARGE SCALE GENOMIC DNA]</scope>
    <source>
        <strain evidence="2 3">LMa1</strain>
    </source>
</reference>
<evidence type="ECO:0000256" key="1">
    <source>
        <dbReference type="HAMAP-Rule" id="MF_02077"/>
    </source>
</evidence>
<comment type="caution">
    <text evidence="1">Lacks conserved residue(s) required for the propagation of feature annotation.</text>
</comment>
<keyword evidence="3" id="KW-1185">Reference proteome</keyword>
<proteinExistence type="inferred from homology"/>
<keyword evidence="1" id="KW-0812">Transmembrane</keyword>
<organism evidence="2 3">
    <name type="scientific">Desulfotomaculum copahuensis</name>
    <dbReference type="NCBI Taxonomy" id="1838280"/>
    <lineage>
        <taxon>Bacteria</taxon>
        <taxon>Bacillati</taxon>
        <taxon>Bacillota</taxon>
        <taxon>Clostridia</taxon>
        <taxon>Eubacteriales</taxon>
        <taxon>Desulfotomaculaceae</taxon>
        <taxon>Desulfotomaculum</taxon>
    </lineage>
</organism>
<dbReference type="HAMAP" id="MF_02077">
    <property type="entry name" value="Amj_flippase"/>
    <property type="match status" value="1"/>
</dbReference>
<feature type="transmembrane region" description="Helical" evidence="1">
    <location>
        <begin position="255"/>
        <end position="280"/>
    </location>
</feature>
<keyword evidence="1" id="KW-0133">Cell shape</keyword>
<dbReference type="InterPro" id="IPR021260">
    <property type="entry name" value="Amj"/>
</dbReference>
<dbReference type="GO" id="GO:0015648">
    <property type="term" value="F:lipid-linked peptidoglycan transporter activity"/>
    <property type="evidence" value="ECO:0007669"/>
    <property type="project" value="UniProtKB-UniRule"/>
</dbReference>
<feature type="transmembrane region" description="Helical" evidence="1">
    <location>
        <begin position="33"/>
        <end position="54"/>
    </location>
</feature>
<protein>
    <recommendedName>
        <fullName evidence="1">Lipid II flippase Amj</fullName>
    </recommendedName>
</protein>
<accession>A0A1B7LHY0</accession>
<gene>
    <name evidence="1" type="primary">amj</name>
    <name evidence="2" type="ORF">A6M21_04715</name>
</gene>
<feature type="transmembrane region" description="Helical" evidence="1">
    <location>
        <begin position="100"/>
        <end position="120"/>
    </location>
</feature>
<dbReference type="EMBL" id="LYVF01000047">
    <property type="protein sequence ID" value="OAT85911.1"/>
    <property type="molecule type" value="Genomic_DNA"/>
</dbReference>
<dbReference type="AlphaFoldDB" id="A0A1B7LHY0"/>